<evidence type="ECO:0000313" key="2">
    <source>
        <dbReference type="Proteomes" id="UP000324800"/>
    </source>
</evidence>
<reference evidence="1 2" key="1">
    <citation type="submission" date="2019-03" db="EMBL/GenBank/DDBJ databases">
        <title>Single cell metagenomics reveals metabolic interactions within the superorganism composed of flagellate Streblomastix strix and complex community of Bacteroidetes bacteria on its surface.</title>
        <authorList>
            <person name="Treitli S.C."/>
            <person name="Kolisko M."/>
            <person name="Husnik F."/>
            <person name="Keeling P."/>
            <person name="Hampl V."/>
        </authorList>
    </citation>
    <scope>NUCLEOTIDE SEQUENCE [LARGE SCALE GENOMIC DNA]</scope>
    <source>
        <strain evidence="1">ST1C</strain>
    </source>
</reference>
<dbReference type="Proteomes" id="UP000324800">
    <property type="component" value="Unassembled WGS sequence"/>
</dbReference>
<gene>
    <name evidence="1" type="ORF">EZS28_004029</name>
</gene>
<protein>
    <submittedName>
        <fullName evidence="1">Uncharacterized protein</fullName>
    </submittedName>
</protein>
<name>A0A5J4X135_9EUKA</name>
<accession>A0A5J4X135</accession>
<comment type="caution">
    <text evidence="1">The sequence shown here is derived from an EMBL/GenBank/DDBJ whole genome shotgun (WGS) entry which is preliminary data.</text>
</comment>
<dbReference type="AlphaFoldDB" id="A0A5J4X135"/>
<proteinExistence type="predicted"/>
<sequence length="228" mass="26542">MHSEQQIQEEASAIISFSDSYTQNKERKLNEQQDSESISSLTDITSPLDSLSYRIQYIHTCKQVIQIPKFLQSITALSLYKVGSHLREEIDLLRLKVRSLSRRCLFWIQDQGDEQVQSELINNGYGRLMAFTLSTAGGQGEEQDKEIFYGLDYIYHFLRDLYEGRNNEWQTSLQPLPLLVQLTEEQIEEEGANEEIEAQMNNNGYYGNIMTQANRVKAETLNRFIYKY</sequence>
<evidence type="ECO:0000313" key="1">
    <source>
        <dbReference type="EMBL" id="KAA6400442.1"/>
    </source>
</evidence>
<organism evidence="1 2">
    <name type="scientific">Streblomastix strix</name>
    <dbReference type="NCBI Taxonomy" id="222440"/>
    <lineage>
        <taxon>Eukaryota</taxon>
        <taxon>Metamonada</taxon>
        <taxon>Preaxostyla</taxon>
        <taxon>Oxymonadida</taxon>
        <taxon>Streblomastigidae</taxon>
        <taxon>Streblomastix</taxon>
    </lineage>
</organism>
<dbReference type="EMBL" id="SNRW01000561">
    <property type="protein sequence ID" value="KAA6400442.1"/>
    <property type="molecule type" value="Genomic_DNA"/>
</dbReference>